<dbReference type="SUPFAM" id="SSF51905">
    <property type="entry name" value="FAD/NAD(P)-binding domain"/>
    <property type="match status" value="2"/>
</dbReference>
<evidence type="ECO:0000259" key="6">
    <source>
        <dbReference type="Pfam" id="PF14759"/>
    </source>
</evidence>
<dbReference type="InterPro" id="IPR016156">
    <property type="entry name" value="FAD/NAD-linked_Rdtase_dimer_sf"/>
</dbReference>
<evidence type="ECO:0000256" key="3">
    <source>
        <dbReference type="ARBA" id="ARBA00022827"/>
    </source>
</evidence>
<dbReference type="Pfam" id="PF14759">
    <property type="entry name" value="Reductase_C"/>
    <property type="match status" value="1"/>
</dbReference>
<keyword evidence="4" id="KW-0560">Oxidoreductase</keyword>
<accession>A0A505DMF4</accession>
<dbReference type="InterPro" id="IPR050446">
    <property type="entry name" value="FAD-oxidoreductase/Apoptosis"/>
</dbReference>
<evidence type="ECO:0000256" key="2">
    <source>
        <dbReference type="ARBA" id="ARBA00022630"/>
    </source>
</evidence>
<proteinExistence type="predicted"/>
<sequence>MSTREEAGHVVVIGAGQAGHQTAASLREYGHSGRITLIGDEGVLPYERPPLSKAYLKGEADESRLWLRPETFYERHAIERVTGTALAVDRAARTVRLDDGTVHRYGHLVLATGARPRALPVPGSGLRGVRTLRTLADAETLKKDLAGAAHVVVVGAGFIGLEFAAAAHDLGHEATVVEALGRPLARVASAPTAEHFTRLHERHGNELLFGQGIARFHGDSDGADDGDGAGEGRVAAVELTDGRRLPADLVLVGVGVTPCTELAEAAGLRVAGGIVTDSRLLTSDPHISAVGDCAAFPHARSGRHLRLESVQNAVDHGRLVADRLTGTTRTYDDLPWFWSTQFTTTLQIAGLGHDHDTQVVLGGDPGNSGAFSVLLFRGDDLLAVESVNRPADHMAARRILGSGIPLTRREASAAGFTLKGHLKEHLGARSGRPVPVTV</sequence>
<dbReference type="GO" id="GO:0005737">
    <property type="term" value="C:cytoplasm"/>
    <property type="evidence" value="ECO:0007669"/>
    <property type="project" value="TreeGrafter"/>
</dbReference>
<dbReference type="InterPro" id="IPR036188">
    <property type="entry name" value="FAD/NAD-bd_sf"/>
</dbReference>
<keyword evidence="8" id="KW-1185">Reference proteome</keyword>
<dbReference type="InterPro" id="IPR028202">
    <property type="entry name" value="Reductase_C"/>
</dbReference>
<name>A0A505DMF4_9ACTN</name>
<dbReference type="Proteomes" id="UP000317378">
    <property type="component" value="Unassembled WGS sequence"/>
</dbReference>
<dbReference type="OrthoDB" id="1145at2"/>
<dbReference type="EMBL" id="VCHX02000095">
    <property type="protein sequence ID" value="TPQ22186.1"/>
    <property type="molecule type" value="Genomic_DNA"/>
</dbReference>
<feature type="domain" description="FAD/NAD(P)-binding" evidence="5">
    <location>
        <begin position="9"/>
        <end position="317"/>
    </location>
</feature>
<dbReference type="GO" id="GO:0016651">
    <property type="term" value="F:oxidoreductase activity, acting on NAD(P)H"/>
    <property type="evidence" value="ECO:0007669"/>
    <property type="project" value="TreeGrafter"/>
</dbReference>
<evidence type="ECO:0000313" key="8">
    <source>
        <dbReference type="Proteomes" id="UP000317378"/>
    </source>
</evidence>
<dbReference type="InterPro" id="IPR023753">
    <property type="entry name" value="FAD/NAD-binding_dom"/>
</dbReference>
<keyword evidence="2" id="KW-0285">Flavoprotein</keyword>
<reference evidence="7 8" key="1">
    <citation type="submission" date="2019-06" db="EMBL/GenBank/DDBJ databases">
        <title>Streptomyces sporangiiformans sp. nov., a novel actinomycete isolated from soil in Mount Song.</title>
        <authorList>
            <person name="Han L."/>
        </authorList>
    </citation>
    <scope>NUCLEOTIDE SEQUENCE [LARGE SCALE GENOMIC DNA]</scope>
    <source>
        <strain evidence="7 8">NEAU-SSA 1</strain>
    </source>
</reference>
<dbReference type="AlphaFoldDB" id="A0A505DMF4"/>
<evidence type="ECO:0000313" key="7">
    <source>
        <dbReference type="EMBL" id="TPQ22186.1"/>
    </source>
</evidence>
<evidence type="ECO:0000256" key="4">
    <source>
        <dbReference type="ARBA" id="ARBA00023002"/>
    </source>
</evidence>
<feature type="domain" description="Reductase C-terminal" evidence="6">
    <location>
        <begin position="336"/>
        <end position="419"/>
    </location>
</feature>
<evidence type="ECO:0000259" key="5">
    <source>
        <dbReference type="Pfam" id="PF07992"/>
    </source>
</evidence>
<keyword evidence="3" id="KW-0274">FAD</keyword>
<comment type="caution">
    <text evidence="7">The sequence shown here is derived from an EMBL/GenBank/DDBJ whole genome shotgun (WGS) entry which is preliminary data.</text>
</comment>
<gene>
    <name evidence="7" type="ORF">FGD71_010660</name>
</gene>
<organism evidence="7 8">
    <name type="scientific">Streptomyces sporangiiformans</name>
    <dbReference type="NCBI Taxonomy" id="2315329"/>
    <lineage>
        <taxon>Bacteria</taxon>
        <taxon>Bacillati</taxon>
        <taxon>Actinomycetota</taxon>
        <taxon>Actinomycetes</taxon>
        <taxon>Kitasatosporales</taxon>
        <taxon>Streptomycetaceae</taxon>
        <taxon>Streptomyces</taxon>
    </lineage>
</organism>
<dbReference type="SUPFAM" id="SSF55424">
    <property type="entry name" value="FAD/NAD-linked reductases, dimerisation (C-terminal) domain"/>
    <property type="match status" value="1"/>
</dbReference>
<dbReference type="PANTHER" id="PTHR43557">
    <property type="entry name" value="APOPTOSIS-INDUCING FACTOR 1"/>
    <property type="match status" value="1"/>
</dbReference>
<dbReference type="RefSeq" id="WP_119100168.1">
    <property type="nucleotide sequence ID" value="NZ_QXMJ01000095.1"/>
</dbReference>
<evidence type="ECO:0000256" key="1">
    <source>
        <dbReference type="ARBA" id="ARBA00001974"/>
    </source>
</evidence>
<dbReference type="PRINTS" id="PR00411">
    <property type="entry name" value="PNDRDTASEI"/>
</dbReference>
<comment type="cofactor">
    <cofactor evidence="1">
        <name>FAD</name>
        <dbReference type="ChEBI" id="CHEBI:57692"/>
    </cofactor>
</comment>
<dbReference type="Gene3D" id="3.30.390.30">
    <property type="match status" value="1"/>
</dbReference>
<dbReference type="PRINTS" id="PR00368">
    <property type="entry name" value="FADPNR"/>
</dbReference>
<dbReference type="Pfam" id="PF07992">
    <property type="entry name" value="Pyr_redox_2"/>
    <property type="match status" value="1"/>
</dbReference>
<dbReference type="Gene3D" id="3.50.50.60">
    <property type="entry name" value="FAD/NAD(P)-binding domain"/>
    <property type="match status" value="2"/>
</dbReference>
<dbReference type="PANTHER" id="PTHR43557:SF2">
    <property type="entry name" value="RIESKE DOMAIN-CONTAINING PROTEIN-RELATED"/>
    <property type="match status" value="1"/>
</dbReference>
<protein>
    <submittedName>
        <fullName evidence="7">Oxidoreductase</fullName>
    </submittedName>
</protein>